<dbReference type="GeneID" id="123403767"/>
<sequence>MAATQHRPLHALLGGGAGTHAPPSSALSLPIRPICGADRPCPAAPRRAADLLLWRRRNASATAVTGATLVWFVFERAGYSLASVLSNALLLLVIILFFWAKSASLLNRFIFPEDSSSFPVNNLDVGEELSLLAAPSSLPTRSALLRSTPARAAVAWLADAAAA</sequence>
<evidence type="ECO:0000313" key="7">
    <source>
        <dbReference type="EnsemblPlants" id="HORVU.MOREX.r3.6HG0598940.1"/>
    </source>
</evidence>
<comment type="subcellular location">
    <subcellularLocation>
        <location evidence="1 6">Endoplasmic reticulum membrane</location>
        <topology evidence="1 6">Multi-pass membrane protein</topology>
    </subcellularLocation>
</comment>
<dbReference type="InterPro" id="IPR003388">
    <property type="entry name" value="Reticulon"/>
</dbReference>
<dbReference type="Proteomes" id="UP000011116">
    <property type="component" value="Chromosome 6H"/>
</dbReference>
<organism evidence="7 8">
    <name type="scientific">Hordeum vulgare subsp. vulgare</name>
    <name type="common">Domesticated barley</name>
    <dbReference type="NCBI Taxonomy" id="112509"/>
    <lineage>
        <taxon>Eukaryota</taxon>
        <taxon>Viridiplantae</taxon>
        <taxon>Streptophyta</taxon>
        <taxon>Embryophyta</taxon>
        <taxon>Tracheophyta</taxon>
        <taxon>Spermatophyta</taxon>
        <taxon>Magnoliopsida</taxon>
        <taxon>Liliopsida</taxon>
        <taxon>Poales</taxon>
        <taxon>Poaceae</taxon>
        <taxon>BOP clade</taxon>
        <taxon>Pooideae</taxon>
        <taxon>Triticodae</taxon>
        <taxon>Triticeae</taxon>
        <taxon>Hordeinae</taxon>
        <taxon>Hordeum</taxon>
    </lineage>
</organism>
<evidence type="ECO:0000313" key="8">
    <source>
        <dbReference type="Proteomes" id="UP000011116"/>
    </source>
</evidence>
<dbReference type="Gramene" id="HORVU.MOREX.r3.6HG0598940.1">
    <property type="protein sequence ID" value="HORVU.MOREX.r3.6HG0598940.1"/>
    <property type="gene ID" value="HORVU.MOREX.r3.6HG0598940"/>
</dbReference>
<comment type="caution">
    <text evidence="6">Lacks conserved residue(s) required for the propagation of feature annotation.</text>
</comment>
<feature type="transmembrane region" description="Helical" evidence="6">
    <location>
        <begin position="80"/>
        <end position="100"/>
    </location>
</feature>
<evidence type="ECO:0000256" key="6">
    <source>
        <dbReference type="RuleBase" id="RU363132"/>
    </source>
</evidence>
<reference evidence="8" key="1">
    <citation type="journal article" date="2012" name="Nature">
        <title>A physical, genetic and functional sequence assembly of the barley genome.</title>
        <authorList>
            <consortium name="The International Barley Genome Sequencing Consortium"/>
            <person name="Mayer K.F."/>
            <person name="Waugh R."/>
            <person name="Brown J.W."/>
            <person name="Schulman A."/>
            <person name="Langridge P."/>
            <person name="Platzer M."/>
            <person name="Fincher G.B."/>
            <person name="Muehlbauer G.J."/>
            <person name="Sato K."/>
            <person name="Close T.J."/>
            <person name="Wise R.P."/>
            <person name="Stein N."/>
        </authorList>
    </citation>
    <scope>NUCLEOTIDE SEQUENCE [LARGE SCALE GENOMIC DNA]</scope>
    <source>
        <strain evidence="8">cv. Morex</strain>
    </source>
</reference>
<evidence type="ECO:0000256" key="2">
    <source>
        <dbReference type="ARBA" id="ARBA00022692"/>
    </source>
</evidence>
<dbReference type="Pfam" id="PF02453">
    <property type="entry name" value="Reticulon"/>
    <property type="match status" value="1"/>
</dbReference>
<protein>
    <recommendedName>
        <fullName evidence="6">Reticulon-like protein</fullName>
    </recommendedName>
</protein>
<dbReference type="AlphaFoldDB" id="A0A287UD87"/>
<dbReference type="InParanoid" id="A0A287UD87"/>
<dbReference type="RefSeq" id="XP_044953612.1">
    <property type="nucleotide sequence ID" value="XM_045097677.1"/>
</dbReference>
<keyword evidence="3 6" id="KW-0256">Endoplasmic reticulum</keyword>
<dbReference type="STRING" id="112509.A0A287UD87"/>
<dbReference type="GO" id="GO:0005789">
    <property type="term" value="C:endoplasmic reticulum membrane"/>
    <property type="evidence" value="ECO:0007669"/>
    <property type="project" value="UniProtKB-SubCell"/>
</dbReference>
<dbReference type="PANTHER" id="PTHR10994:SF154">
    <property type="entry name" value="RETICULON-LIKE PROTEIN B11"/>
    <property type="match status" value="1"/>
</dbReference>
<reference evidence="7" key="2">
    <citation type="submission" date="2020-10" db="EMBL/GenBank/DDBJ databases">
        <authorList>
            <person name="Scholz U."/>
            <person name="Mascher M."/>
            <person name="Fiebig A."/>
        </authorList>
    </citation>
    <scope>NUCLEOTIDE SEQUENCE [LARGE SCALE GENOMIC DNA]</scope>
    <source>
        <strain evidence="7">cv. Morex</strain>
    </source>
</reference>
<accession>A0A287UD87</accession>
<dbReference type="ExpressionAtlas" id="A0A287UD87">
    <property type="expression patterns" value="baseline"/>
</dbReference>
<evidence type="ECO:0000256" key="1">
    <source>
        <dbReference type="ARBA" id="ARBA00004477"/>
    </source>
</evidence>
<evidence type="ECO:0000256" key="4">
    <source>
        <dbReference type="ARBA" id="ARBA00022989"/>
    </source>
</evidence>
<proteinExistence type="predicted"/>
<keyword evidence="5 6" id="KW-0472">Membrane</keyword>
<dbReference type="EnsemblPlants" id="HORVU.MOREX.r3.6HG0598940.1">
    <property type="protein sequence ID" value="HORVU.MOREX.r3.6HG0598940.1"/>
    <property type="gene ID" value="HORVU.MOREX.r3.6HG0598940"/>
</dbReference>
<keyword evidence="4 6" id="KW-1133">Transmembrane helix</keyword>
<dbReference type="OrthoDB" id="567788at2759"/>
<reference evidence="7" key="3">
    <citation type="submission" date="2022-01" db="UniProtKB">
        <authorList>
            <consortium name="EnsemblPlants"/>
        </authorList>
    </citation>
    <scope>IDENTIFICATION</scope>
    <source>
        <strain evidence="7">subsp. vulgare</strain>
    </source>
</reference>
<dbReference type="PANTHER" id="PTHR10994">
    <property type="entry name" value="RETICULON"/>
    <property type="match status" value="1"/>
</dbReference>
<dbReference type="GO" id="GO:0009617">
    <property type="term" value="P:response to bacterium"/>
    <property type="evidence" value="ECO:0007669"/>
    <property type="project" value="InterPro"/>
</dbReference>
<dbReference type="PROSITE" id="PS50845">
    <property type="entry name" value="RETICULON"/>
    <property type="match status" value="1"/>
</dbReference>
<keyword evidence="8" id="KW-1185">Reference proteome</keyword>
<dbReference type="InterPro" id="IPR045064">
    <property type="entry name" value="Reticulon-like"/>
</dbReference>
<name>A0A287UD87_HORVV</name>
<gene>
    <name evidence="7" type="primary">LOC123403767</name>
</gene>
<evidence type="ECO:0000256" key="3">
    <source>
        <dbReference type="ARBA" id="ARBA00022824"/>
    </source>
</evidence>
<dbReference type="KEGG" id="hvg:123403767"/>
<keyword evidence="2 6" id="KW-0812">Transmembrane</keyword>
<evidence type="ECO:0000256" key="5">
    <source>
        <dbReference type="ARBA" id="ARBA00023136"/>
    </source>
</evidence>